<proteinExistence type="predicted"/>
<dbReference type="InterPro" id="IPR009057">
    <property type="entry name" value="Homeodomain-like_sf"/>
</dbReference>
<dbReference type="Gene3D" id="1.10.10.60">
    <property type="entry name" value="Homeodomain-like"/>
    <property type="match status" value="1"/>
</dbReference>
<dbReference type="AlphaFoldDB" id="A0A426QI41"/>
<dbReference type="OrthoDB" id="9802388at2"/>
<evidence type="ECO:0000313" key="2">
    <source>
        <dbReference type="EMBL" id="RRQ21421.1"/>
    </source>
</evidence>
<keyword evidence="3" id="KW-1185">Reference proteome</keyword>
<accession>A0A426QI41</accession>
<evidence type="ECO:0000313" key="3">
    <source>
        <dbReference type="Proteomes" id="UP000287798"/>
    </source>
</evidence>
<dbReference type="InterPro" id="IPR050207">
    <property type="entry name" value="Trans_regulatory_Fis"/>
</dbReference>
<dbReference type="PRINTS" id="PR01590">
    <property type="entry name" value="HTHFIS"/>
</dbReference>
<reference evidence="2 3" key="1">
    <citation type="journal article" date="2010" name="Int. J. Syst. Evol. Microbiol.">
        <title>Thiohalobacter thiocyanaticus gen. nov., sp. nov., a moderately halophilic, sulfur-oxidizing gammaproteobacterium from hypersaline lakes, that utilizes thiocyanate.</title>
        <authorList>
            <person name="Sorokin D.Y."/>
            <person name="Kovaleva O.L."/>
            <person name="Tourova T.P."/>
            <person name="Muyzer G."/>
        </authorList>
    </citation>
    <scope>NUCLEOTIDE SEQUENCE [LARGE SCALE GENOMIC DNA]</scope>
    <source>
        <strain evidence="2 3">Hrh1</strain>
    </source>
</reference>
<name>A0A426QI41_9GAMM</name>
<gene>
    <name evidence="2" type="ORF">D6C00_05340</name>
</gene>
<dbReference type="Proteomes" id="UP000287798">
    <property type="component" value="Unassembled WGS sequence"/>
</dbReference>
<organism evidence="2 3">
    <name type="scientific">Thiohalobacter thiocyanaticus</name>
    <dbReference type="NCBI Taxonomy" id="585455"/>
    <lineage>
        <taxon>Bacteria</taxon>
        <taxon>Pseudomonadati</taxon>
        <taxon>Pseudomonadota</taxon>
        <taxon>Gammaproteobacteria</taxon>
        <taxon>Thiohalobacterales</taxon>
        <taxon>Thiohalobacteraceae</taxon>
        <taxon>Thiohalobacter</taxon>
    </lineage>
</organism>
<dbReference type="PANTHER" id="PTHR47918">
    <property type="entry name" value="DNA-BINDING PROTEIN FIS"/>
    <property type="match status" value="1"/>
</dbReference>
<dbReference type="GO" id="GO:0043565">
    <property type="term" value="F:sequence-specific DNA binding"/>
    <property type="evidence" value="ECO:0007669"/>
    <property type="project" value="InterPro"/>
</dbReference>
<protein>
    <submittedName>
        <fullName evidence="2">Fis family transcriptional regulator</fullName>
    </submittedName>
</protein>
<dbReference type="PANTHER" id="PTHR47918:SF1">
    <property type="entry name" value="DNA-BINDING PROTEIN FIS"/>
    <property type="match status" value="1"/>
</dbReference>
<feature type="domain" description="DNA binding HTH" evidence="1">
    <location>
        <begin position="16"/>
        <end position="55"/>
    </location>
</feature>
<comment type="caution">
    <text evidence="2">The sequence shown here is derived from an EMBL/GenBank/DDBJ whole genome shotgun (WGS) entry which is preliminary data.</text>
</comment>
<sequence length="59" mass="6583">MICGHDPSDGPTDVINEVEPVMLETVMQYAGGNQTHAAEILGINRSTLRKKLRQYEIEI</sequence>
<evidence type="ECO:0000259" key="1">
    <source>
        <dbReference type="Pfam" id="PF02954"/>
    </source>
</evidence>
<dbReference type="SUPFAM" id="SSF46689">
    <property type="entry name" value="Homeodomain-like"/>
    <property type="match status" value="1"/>
</dbReference>
<dbReference type="Pfam" id="PF02954">
    <property type="entry name" value="HTH_8"/>
    <property type="match status" value="1"/>
</dbReference>
<dbReference type="InterPro" id="IPR002197">
    <property type="entry name" value="HTH_Fis"/>
</dbReference>
<dbReference type="EMBL" id="QZMU01000001">
    <property type="protein sequence ID" value="RRQ21421.1"/>
    <property type="molecule type" value="Genomic_DNA"/>
</dbReference>
<dbReference type="RefSeq" id="WP_125180706.1">
    <property type="nucleotide sequence ID" value="NZ_QZMU01000001.1"/>
</dbReference>